<dbReference type="EMBL" id="JAMTCG010000023">
    <property type="protein sequence ID" value="MCP2163128.1"/>
    <property type="molecule type" value="Genomic_DNA"/>
</dbReference>
<dbReference type="Proteomes" id="UP001205740">
    <property type="component" value="Unassembled WGS sequence"/>
</dbReference>
<keyword evidence="3" id="KW-1185">Reference proteome</keyword>
<gene>
    <name evidence="2" type="ORF">LX12_004343</name>
</gene>
<dbReference type="Pfam" id="PF02467">
    <property type="entry name" value="Whib"/>
    <property type="match status" value="1"/>
</dbReference>
<proteinExistence type="predicted"/>
<dbReference type="InterPro" id="IPR034768">
    <property type="entry name" value="4FE4S_WBL"/>
</dbReference>
<feature type="domain" description="4Fe-4S Wbl-type" evidence="1">
    <location>
        <begin position="10"/>
        <end position="71"/>
    </location>
</feature>
<dbReference type="PROSITE" id="PS51674">
    <property type="entry name" value="4FE4S_WBL"/>
    <property type="match status" value="1"/>
</dbReference>
<sequence>MKDAWMQQAACIGHDQLFLAEDERPGSRLTRDAMTKCRNTCPVIQECRLYTLKQRPECGVWAGEAFSPTHNVRAAALRRIADKAGVDYTPPQGGTRAVKECGTKAAYDRHRYNNEEPCLRCREAERRRASERRARKAAEQAAS</sequence>
<reference evidence="2 3" key="1">
    <citation type="submission" date="2022-06" db="EMBL/GenBank/DDBJ databases">
        <title>Genomic Encyclopedia of Archaeal and Bacterial Type Strains, Phase II (KMG-II): from individual species to whole genera.</title>
        <authorList>
            <person name="Goeker M."/>
        </authorList>
    </citation>
    <scope>NUCLEOTIDE SEQUENCE [LARGE SCALE GENOMIC DNA]</scope>
    <source>
        <strain evidence="2 3">DSM 45037</strain>
    </source>
</reference>
<name>A0ABT1H933_9NOCA</name>
<evidence type="ECO:0000313" key="3">
    <source>
        <dbReference type="Proteomes" id="UP001205740"/>
    </source>
</evidence>
<dbReference type="RefSeq" id="WP_253656696.1">
    <property type="nucleotide sequence ID" value="NZ_BAAAOE010000001.1"/>
</dbReference>
<evidence type="ECO:0000259" key="1">
    <source>
        <dbReference type="PROSITE" id="PS51674"/>
    </source>
</evidence>
<protein>
    <submittedName>
        <fullName evidence="2">Transcription factor WhiB</fullName>
    </submittedName>
</protein>
<comment type="caution">
    <text evidence="2">The sequence shown here is derived from an EMBL/GenBank/DDBJ whole genome shotgun (WGS) entry which is preliminary data.</text>
</comment>
<evidence type="ECO:0000313" key="2">
    <source>
        <dbReference type="EMBL" id="MCP2163128.1"/>
    </source>
</evidence>
<organism evidence="2 3">
    <name type="scientific">Williamsia serinedens</name>
    <dbReference type="NCBI Taxonomy" id="391736"/>
    <lineage>
        <taxon>Bacteria</taxon>
        <taxon>Bacillati</taxon>
        <taxon>Actinomycetota</taxon>
        <taxon>Actinomycetes</taxon>
        <taxon>Mycobacteriales</taxon>
        <taxon>Nocardiaceae</taxon>
        <taxon>Williamsia</taxon>
    </lineage>
</organism>
<accession>A0ABT1H933</accession>